<organism evidence="4 5">
    <name type="scientific">Arcanobacterium pinnipediorum</name>
    <dbReference type="NCBI Taxonomy" id="1503041"/>
    <lineage>
        <taxon>Bacteria</taxon>
        <taxon>Bacillati</taxon>
        <taxon>Actinomycetota</taxon>
        <taxon>Actinomycetes</taxon>
        <taxon>Actinomycetales</taxon>
        <taxon>Actinomycetaceae</taxon>
        <taxon>Arcanobacterium</taxon>
    </lineage>
</organism>
<accession>A0ABY5AIX4</accession>
<dbReference type="EMBL" id="CP099547">
    <property type="protein sequence ID" value="USR79184.1"/>
    <property type="molecule type" value="Genomic_DNA"/>
</dbReference>
<proteinExistence type="predicted"/>
<feature type="region of interest" description="Disordered" evidence="1">
    <location>
        <begin position="560"/>
        <end position="609"/>
    </location>
</feature>
<keyword evidence="5" id="KW-1185">Reference proteome</keyword>
<evidence type="ECO:0000313" key="5">
    <source>
        <dbReference type="Proteomes" id="UP001056109"/>
    </source>
</evidence>
<feature type="signal peptide" evidence="3">
    <location>
        <begin position="1"/>
        <end position="26"/>
    </location>
</feature>
<keyword evidence="3" id="KW-0732">Signal</keyword>
<protein>
    <submittedName>
        <fullName evidence="4">Uncharacterized protein</fullName>
    </submittedName>
</protein>
<reference evidence="4" key="1">
    <citation type="submission" date="2022-06" db="EMBL/GenBank/DDBJ databases">
        <title>Complete Genome Sequence of Arcanobacterium pinnipediorum strain DSM 28752 isolated from a harbour seal.</title>
        <authorList>
            <person name="Borowiak M."/>
            <person name="Kreitlow A."/>
            <person name="Alssahen M."/>
            <person name="Malorny B."/>
            <person name="Laemmler C."/>
            <person name="Prenger-Berninghoff E."/>
            <person name="Siebert U."/>
            <person name="Ploetz M."/>
            <person name="Abdulmawjood A."/>
        </authorList>
    </citation>
    <scope>NUCLEOTIDE SEQUENCE</scope>
    <source>
        <strain evidence="4">DSM 28752</strain>
    </source>
</reference>
<keyword evidence="2" id="KW-1133">Transmembrane helix</keyword>
<dbReference type="Proteomes" id="UP001056109">
    <property type="component" value="Chromosome"/>
</dbReference>
<evidence type="ECO:0000256" key="3">
    <source>
        <dbReference type="SAM" id="SignalP"/>
    </source>
</evidence>
<feature type="transmembrane region" description="Helical" evidence="2">
    <location>
        <begin position="521"/>
        <end position="543"/>
    </location>
</feature>
<name>A0ABY5AIX4_9ACTO</name>
<feature type="compositionally biased region" description="Low complexity" evidence="1">
    <location>
        <begin position="560"/>
        <end position="600"/>
    </location>
</feature>
<keyword evidence="2" id="KW-0812">Transmembrane</keyword>
<evidence type="ECO:0000256" key="1">
    <source>
        <dbReference type="SAM" id="MobiDB-lite"/>
    </source>
</evidence>
<sequence length="609" mass="65508">MPQSLTHKAKAAFLLAVVLILSACGAKVTTAVDIADDGSGTRTITLTMERDPDKESRINGGFDAIDTSIKKHLPPELTYSGLTVSDAQATANLTLSFSSFNDYREKVANLLEYSGVELKPHISIVNSDSPLANGFSYYENFSSTDLIEWIPQSLVTDGVISQENKSSVFATSEPGKITAKGKTYDVESGYLDVKDSADNRFASVFINIDELADGSFETIVYLVRDEKPAGPVIEQEDAYLSSIDIDDVEIDKADSYSSLYERTIKFSSKDSAELAKHFDKVFLTNNTKFDSELDTSTPYSLEITTNYTGSIDTSKIADTRFAYISLSPVGADGFPVSVGDNAPLPDISMTVSRPITIDAFDVAMEVTDDHSSDLTISLNIPAEQAKPFDRLITDKLTPPKELGTLSVTDKGDMRHYTIELSGITIDNSDVLKFLNGTAYATTTEPGKDADYFVAIQMSPKDFLGVQASKVSAIITLPGGDTFVNDRAPGTSDWRINGGQALLDTFAEDINFTAGAVQHSQIGLYIAIALGVLMLIGLILAFVFRKQLKAKLAANREKRQAAAAAATVAQPQPQTPTGPAATPTQPQTPTGPAATPTQPGPKDFDDSDLI</sequence>
<evidence type="ECO:0000313" key="4">
    <source>
        <dbReference type="EMBL" id="USR79184.1"/>
    </source>
</evidence>
<evidence type="ECO:0000256" key="2">
    <source>
        <dbReference type="SAM" id="Phobius"/>
    </source>
</evidence>
<keyword evidence="2" id="KW-0472">Membrane</keyword>
<gene>
    <name evidence="4" type="ORF">NG665_07330</name>
</gene>
<dbReference type="RefSeq" id="WP_252673058.1">
    <property type="nucleotide sequence ID" value="NZ_CP099547.1"/>
</dbReference>
<feature type="chain" id="PRO_5047154603" evidence="3">
    <location>
        <begin position="27"/>
        <end position="609"/>
    </location>
</feature>